<dbReference type="PATRIC" id="fig|1094558.3.peg.1748"/>
<dbReference type="EMBL" id="AIMB01000008">
    <property type="protein sequence ID" value="EJF89083.1"/>
    <property type="molecule type" value="Genomic_DNA"/>
</dbReference>
<sequence length="254" mass="29343">MQDWSSHLYLKFKDERTRAVRDLVQAIPLDKPQNIVDLGCGPGNSTTVLKDRWKYAVISGFDSSPNMIERAKQDLPDIDFSVQKIENWTPDHGIDLVFSNAVFQWLPDHRDQMVRLLQSMKEGSVLAAQLPDNLDEPSHRAMIEVSQESPWEDRIGKAAREKLPDVQVYYNSFSPYARHIDLWHSVYNHVMSGPEAIVEWMKGAALKSFLDPLENTEREEFLALYQEKIIKAYPRNNDGSVLLRFPRLFMVLGR</sequence>
<name>J0ZL13_9HYPH</name>
<dbReference type="Gene3D" id="3.40.50.150">
    <property type="entry name" value="Vaccinia Virus protein VP39"/>
    <property type="match status" value="1"/>
</dbReference>
<comment type="caution">
    <text evidence="1">The sequence shown here is derived from an EMBL/GenBank/DDBJ whole genome shotgun (WGS) entry which is preliminary data.</text>
</comment>
<dbReference type="eggNOG" id="COG4106">
    <property type="taxonomic scope" value="Bacteria"/>
</dbReference>
<proteinExistence type="predicted"/>
<dbReference type="STRING" id="1094558.ME5_01634"/>
<organism evidence="1 2">
    <name type="scientific">Bartonella tamiae Th239</name>
    <dbReference type="NCBI Taxonomy" id="1094558"/>
    <lineage>
        <taxon>Bacteria</taxon>
        <taxon>Pseudomonadati</taxon>
        <taxon>Pseudomonadota</taxon>
        <taxon>Alphaproteobacteria</taxon>
        <taxon>Hyphomicrobiales</taxon>
        <taxon>Bartonellaceae</taxon>
        <taxon>Bartonella</taxon>
    </lineage>
</organism>
<dbReference type="InterPro" id="IPR023149">
    <property type="entry name" value="Trans_acon_MeTrfase_C"/>
</dbReference>
<dbReference type="SUPFAM" id="SSF53335">
    <property type="entry name" value="S-adenosyl-L-methionine-dependent methyltransferases"/>
    <property type="match status" value="1"/>
</dbReference>
<gene>
    <name evidence="1" type="ORF">ME5_01634</name>
</gene>
<protein>
    <recommendedName>
        <fullName evidence="3">Trans-aconitate 2-methyltransferase</fullName>
    </recommendedName>
</protein>
<dbReference type="PANTHER" id="PTHR43861:SF1">
    <property type="entry name" value="TRANS-ACONITATE 2-METHYLTRANSFERASE"/>
    <property type="match status" value="1"/>
</dbReference>
<dbReference type="RefSeq" id="WP_008040176.1">
    <property type="nucleotide sequence ID" value="NZ_JH725147.1"/>
</dbReference>
<evidence type="ECO:0000313" key="1">
    <source>
        <dbReference type="EMBL" id="EJF89083.1"/>
    </source>
</evidence>
<dbReference type="CDD" id="cd02440">
    <property type="entry name" value="AdoMet_MTases"/>
    <property type="match status" value="1"/>
</dbReference>
<dbReference type="HOGENOM" id="CLU_037990_5_2_5"/>
<accession>J0ZL13</accession>
<evidence type="ECO:0000313" key="2">
    <source>
        <dbReference type="Proteomes" id="UP000008952"/>
    </source>
</evidence>
<evidence type="ECO:0008006" key="3">
    <source>
        <dbReference type="Google" id="ProtNLM"/>
    </source>
</evidence>
<dbReference type="OrthoDB" id="9795085at2"/>
<dbReference type="AlphaFoldDB" id="J0ZL13"/>
<reference evidence="1 2" key="1">
    <citation type="submission" date="2012-03" db="EMBL/GenBank/DDBJ databases">
        <title>The Genome Sequence of Bartonella tamiae Th239.</title>
        <authorList>
            <consortium name="The Broad Institute Genome Sequencing Platform"/>
            <consortium name="The Broad Institute Genome Sequencing Center for Infectious Disease"/>
            <person name="Feldgarden M."/>
            <person name="Kirby J."/>
            <person name="Kosoy M."/>
            <person name="Birtles R."/>
            <person name="Probert W.S."/>
            <person name="Chiaraviglio L."/>
            <person name="Young S.K."/>
            <person name="Zeng Q."/>
            <person name="Gargeya S."/>
            <person name="Fitzgerald M."/>
            <person name="Haas B."/>
            <person name="Abouelleil A."/>
            <person name="Alvarado L."/>
            <person name="Arachchi H.M."/>
            <person name="Berlin A."/>
            <person name="Chapman S.B."/>
            <person name="Gearin G."/>
            <person name="Goldberg J."/>
            <person name="Griggs A."/>
            <person name="Gujja S."/>
            <person name="Hansen M."/>
            <person name="Heiman D."/>
            <person name="Howarth C."/>
            <person name="Larimer J."/>
            <person name="Lui A."/>
            <person name="MacDonald P.J.P."/>
            <person name="McCowen C."/>
            <person name="Montmayeur A."/>
            <person name="Murphy C."/>
            <person name="Neiman D."/>
            <person name="Pearson M."/>
            <person name="Priest M."/>
            <person name="Roberts A."/>
            <person name="Saif S."/>
            <person name="Shea T."/>
            <person name="Sisk P."/>
            <person name="Stolte C."/>
            <person name="Sykes S."/>
            <person name="Wortman J."/>
            <person name="Nusbaum C."/>
            <person name="Birren B."/>
        </authorList>
    </citation>
    <scope>NUCLEOTIDE SEQUENCE [LARGE SCALE GENOMIC DNA]</scope>
    <source>
        <strain evidence="1 2">Th239</strain>
    </source>
</reference>
<dbReference type="Proteomes" id="UP000008952">
    <property type="component" value="Unassembled WGS sequence"/>
</dbReference>
<dbReference type="Pfam" id="PF13489">
    <property type="entry name" value="Methyltransf_23"/>
    <property type="match status" value="1"/>
</dbReference>
<dbReference type="GO" id="GO:0030798">
    <property type="term" value="F:trans-aconitate 2-methyltransferase activity"/>
    <property type="evidence" value="ECO:0007669"/>
    <property type="project" value="InterPro"/>
</dbReference>
<dbReference type="InterPro" id="IPR029063">
    <property type="entry name" value="SAM-dependent_MTases_sf"/>
</dbReference>
<dbReference type="NCBIfam" id="NF002463">
    <property type="entry name" value="PRK01683.1"/>
    <property type="match status" value="1"/>
</dbReference>
<keyword evidence="2" id="KW-1185">Reference proteome</keyword>
<dbReference type="Gene3D" id="1.10.150.290">
    <property type="entry name" value="S-adenosyl-L-methionine-dependent methyltransferases"/>
    <property type="match status" value="1"/>
</dbReference>
<dbReference type="PANTHER" id="PTHR43861">
    <property type="entry name" value="TRANS-ACONITATE 2-METHYLTRANSFERASE-RELATED"/>
    <property type="match status" value="1"/>
</dbReference>